<protein>
    <submittedName>
        <fullName evidence="1">Uncharacterized protein</fullName>
    </submittedName>
</protein>
<evidence type="ECO:0000313" key="1">
    <source>
        <dbReference type="EMBL" id="ASZ74950.1"/>
    </source>
</evidence>
<name>A0A2D1A6R9_9CAUD</name>
<accession>A0A2D1A6R9</accession>
<organism evidence="1 2">
    <name type="scientific">Rhodococcus phage Trina</name>
    <dbReference type="NCBI Taxonomy" id="2027905"/>
    <lineage>
        <taxon>Viruses</taxon>
        <taxon>Duplodnaviria</taxon>
        <taxon>Heunggongvirae</taxon>
        <taxon>Uroviricota</taxon>
        <taxon>Caudoviricetes</taxon>
        <taxon>Trinavirus</taxon>
        <taxon>Trinavirus trina</taxon>
    </lineage>
</organism>
<evidence type="ECO:0000313" key="2">
    <source>
        <dbReference type="Proteomes" id="UP000231419"/>
    </source>
</evidence>
<dbReference type="EMBL" id="MF668286">
    <property type="protein sequence ID" value="ASZ74950.1"/>
    <property type="molecule type" value="Genomic_DNA"/>
</dbReference>
<dbReference type="Proteomes" id="UP000231419">
    <property type="component" value="Segment"/>
</dbReference>
<sequence length="98" mass="11250">MIFSDTTDPEVINDPTITFNLPDDVWYVVVEQPGYAPTFYRRAPAKTKLYRISKSANAQVFKLTSHGFKIIFDANSPAGIEWRNNRLGTKDLIRLISW</sequence>
<proteinExistence type="predicted"/>
<gene>
    <name evidence="1" type="ORF">SEA_TRINA_150</name>
</gene>
<reference evidence="2" key="1">
    <citation type="submission" date="2017-08" db="EMBL/GenBank/DDBJ databases">
        <authorList>
            <person name="de Groot N.N."/>
        </authorList>
    </citation>
    <scope>NUCLEOTIDE SEQUENCE [LARGE SCALE GENOMIC DNA]</scope>
</reference>
<keyword evidence="2" id="KW-1185">Reference proteome</keyword>